<feature type="transmembrane region" description="Helical" evidence="7">
    <location>
        <begin position="69"/>
        <end position="93"/>
    </location>
</feature>
<dbReference type="EMBL" id="UINC01000959">
    <property type="protein sequence ID" value="SUZ65427.1"/>
    <property type="molecule type" value="Genomic_DNA"/>
</dbReference>
<dbReference type="AlphaFoldDB" id="A0A381PGU3"/>
<evidence type="ECO:0000256" key="5">
    <source>
        <dbReference type="ARBA" id="ARBA00022833"/>
    </source>
</evidence>
<sequence length="592" mass="67340">MFLPFLPLILASAGLTLFSGELERTEPWLNLPLAVNLSLIILFSFLLAQMPQWLRQFSKLKRFPEVRKGSYSSTKFSLPRTLILIGWLALVYGEHLDLRIGHLFNNITEAESVSFGVLLLLYWLADAVAAIPVYQWNAHGLEEKIKKSVLHLRLQLPVLALIIIQTVWFWITSKFLLSFTSNWSLIFELLCSLILMVLVAPVVFVKSWGAKAIENGNDFEEIRKELENSRTPVTAILSWPDSIMPYSTAGVIGFVRGFRYLLISPQLLKSLSATELRAVTAHEAGHLRKQHLLFYLLAFICLLELFAFAGSANLLLTWTGVLEVSGMLMGVASILSIILFIRFGIGFLSQNFERQADCHAFERHGISPISTALMKVSLLNGINPEQDNWHHYGIQQRIDFLSICLKKPEMLQKHHRRVFRIKLVCAVLLVGLLGANYMLSSDTLKIKVLAWKLEQSADNWQLKDAPMLTKMGDLLYFQDQKTEAELWYRRALEMNPEEPHTLNNLAWLLTEKHNNDKKRLRESIELAQKASTLKQAAFIWDTLAEAYLINGKYEAAADAARQALKLAKAKMGLTGDTNPDYYREKLERITGQ</sequence>
<gene>
    <name evidence="9" type="ORF">METZ01_LOCUS18281</name>
</gene>
<evidence type="ECO:0000256" key="1">
    <source>
        <dbReference type="ARBA" id="ARBA00001947"/>
    </source>
</evidence>
<feature type="transmembrane region" description="Helical" evidence="7">
    <location>
        <begin position="154"/>
        <end position="171"/>
    </location>
</feature>
<keyword evidence="6" id="KW-0482">Metalloprotease</keyword>
<dbReference type="PROSITE" id="PS50005">
    <property type="entry name" value="TPR"/>
    <property type="match status" value="2"/>
</dbReference>
<evidence type="ECO:0000259" key="8">
    <source>
        <dbReference type="Pfam" id="PF01435"/>
    </source>
</evidence>
<dbReference type="GO" id="GO:0004222">
    <property type="term" value="F:metalloendopeptidase activity"/>
    <property type="evidence" value="ECO:0007669"/>
    <property type="project" value="InterPro"/>
</dbReference>
<name>A0A381PGU3_9ZZZZ</name>
<keyword evidence="3" id="KW-0479">Metal-binding</keyword>
<dbReference type="Gene3D" id="1.25.40.10">
    <property type="entry name" value="Tetratricopeptide repeat domain"/>
    <property type="match status" value="1"/>
</dbReference>
<evidence type="ECO:0000256" key="3">
    <source>
        <dbReference type="ARBA" id="ARBA00022723"/>
    </source>
</evidence>
<feature type="transmembrane region" description="Helical" evidence="7">
    <location>
        <begin position="29"/>
        <end position="48"/>
    </location>
</feature>
<dbReference type="InterPro" id="IPR011990">
    <property type="entry name" value="TPR-like_helical_dom_sf"/>
</dbReference>
<proteinExistence type="predicted"/>
<accession>A0A381PGU3</accession>
<dbReference type="InterPro" id="IPR001915">
    <property type="entry name" value="Peptidase_M48"/>
</dbReference>
<evidence type="ECO:0000256" key="2">
    <source>
        <dbReference type="ARBA" id="ARBA00022670"/>
    </source>
</evidence>
<feature type="transmembrane region" description="Helical" evidence="7">
    <location>
        <begin position="292"/>
        <end position="318"/>
    </location>
</feature>
<evidence type="ECO:0000256" key="7">
    <source>
        <dbReference type="SAM" id="Phobius"/>
    </source>
</evidence>
<dbReference type="SMART" id="SM00028">
    <property type="entry name" value="TPR"/>
    <property type="match status" value="2"/>
</dbReference>
<feature type="transmembrane region" description="Helical" evidence="7">
    <location>
        <begin position="113"/>
        <end position="134"/>
    </location>
</feature>
<keyword evidence="5" id="KW-0862">Zinc</keyword>
<feature type="transmembrane region" description="Helical" evidence="7">
    <location>
        <begin position="324"/>
        <end position="345"/>
    </location>
</feature>
<comment type="cofactor">
    <cofactor evidence="1">
        <name>Zn(2+)</name>
        <dbReference type="ChEBI" id="CHEBI:29105"/>
    </cofactor>
</comment>
<reference evidence="9" key="1">
    <citation type="submission" date="2018-05" db="EMBL/GenBank/DDBJ databases">
        <authorList>
            <person name="Lanie J.A."/>
            <person name="Ng W.-L."/>
            <person name="Kazmierczak K.M."/>
            <person name="Andrzejewski T.M."/>
            <person name="Davidsen T.M."/>
            <person name="Wayne K.J."/>
            <person name="Tettelin H."/>
            <person name="Glass J.I."/>
            <person name="Rusch D."/>
            <person name="Podicherti R."/>
            <person name="Tsui H.-C.T."/>
            <person name="Winkler M.E."/>
        </authorList>
    </citation>
    <scope>NUCLEOTIDE SEQUENCE</scope>
</reference>
<evidence type="ECO:0000313" key="9">
    <source>
        <dbReference type="EMBL" id="SUZ65427.1"/>
    </source>
</evidence>
<feature type="transmembrane region" description="Helical" evidence="7">
    <location>
        <begin position="419"/>
        <end position="439"/>
    </location>
</feature>
<keyword evidence="4" id="KW-0378">Hydrolase</keyword>
<organism evidence="9">
    <name type="scientific">marine metagenome</name>
    <dbReference type="NCBI Taxonomy" id="408172"/>
    <lineage>
        <taxon>unclassified sequences</taxon>
        <taxon>metagenomes</taxon>
        <taxon>ecological metagenomes</taxon>
    </lineage>
</organism>
<dbReference type="Gene3D" id="3.30.2010.10">
    <property type="entry name" value="Metalloproteases ('zincins'), catalytic domain"/>
    <property type="match status" value="1"/>
</dbReference>
<feature type="domain" description="Peptidase M48" evidence="8">
    <location>
        <begin position="252"/>
        <end position="414"/>
    </location>
</feature>
<keyword evidence="2" id="KW-0645">Protease</keyword>
<keyword evidence="7" id="KW-0812">Transmembrane</keyword>
<dbReference type="Pfam" id="PF01435">
    <property type="entry name" value="Peptidase_M48"/>
    <property type="match status" value="1"/>
</dbReference>
<dbReference type="GO" id="GO:0006508">
    <property type="term" value="P:proteolysis"/>
    <property type="evidence" value="ECO:0007669"/>
    <property type="project" value="UniProtKB-KW"/>
</dbReference>
<dbReference type="CDD" id="cd07345">
    <property type="entry name" value="M48A_Ste24p-like"/>
    <property type="match status" value="1"/>
</dbReference>
<keyword evidence="7" id="KW-0472">Membrane</keyword>
<dbReference type="PANTHER" id="PTHR10120">
    <property type="entry name" value="CAAX PRENYL PROTEASE 1"/>
    <property type="match status" value="1"/>
</dbReference>
<dbReference type="InterPro" id="IPR019734">
    <property type="entry name" value="TPR_rpt"/>
</dbReference>
<evidence type="ECO:0000256" key="6">
    <source>
        <dbReference type="ARBA" id="ARBA00023049"/>
    </source>
</evidence>
<protein>
    <recommendedName>
        <fullName evidence="8">Peptidase M48 domain-containing protein</fullName>
    </recommendedName>
</protein>
<evidence type="ECO:0000256" key="4">
    <source>
        <dbReference type="ARBA" id="ARBA00022801"/>
    </source>
</evidence>
<dbReference type="Pfam" id="PF13181">
    <property type="entry name" value="TPR_8"/>
    <property type="match status" value="2"/>
</dbReference>
<keyword evidence="7" id="KW-1133">Transmembrane helix</keyword>
<dbReference type="GO" id="GO:0046872">
    <property type="term" value="F:metal ion binding"/>
    <property type="evidence" value="ECO:0007669"/>
    <property type="project" value="UniProtKB-KW"/>
</dbReference>
<feature type="transmembrane region" description="Helical" evidence="7">
    <location>
        <begin position="183"/>
        <end position="205"/>
    </location>
</feature>
<dbReference type="SUPFAM" id="SSF48452">
    <property type="entry name" value="TPR-like"/>
    <property type="match status" value="1"/>
</dbReference>